<dbReference type="AlphaFoldDB" id="A0AAW0FT28"/>
<dbReference type="Proteomes" id="UP001385951">
    <property type="component" value="Unassembled WGS sequence"/>
</dbReference>
<proteinExistence type="predicted"/>
<gene>
    <name evidence="1" type="ORF">QCA50_013519</name>
</gene>
<reference evidence="1 2" key="1">
    <citation type="submission" date="2022-09" db="EMBL/GenBank/DDBJ databases">
        <authorList>
            <person name="Palmer J.M."/>
        </authorList>
    </citation>
    <scope>NUCLEOTIDE SEQUENCE [LARGE SCALE GENOMIC DNA]</scope>
    <source>
        <strain evidence="1 2">DSM 7382</strain>
    </source>
</reference>
<dbReference type="EMBL" id="JASBNA010000031">
    <property type="protein sequence ID" value="KAK7683257.1"/>
    <property type="molecule type" value="Genomic_DNA"/>
</dbReference>
<accession>A0AAW0FT28</accession>
<protein>
    <submittedName>
        <fullName evidence="1">Uncharacterized protein</fullName>
    </submittedName>
</protein>
<name>A0AAW0FT28_9APHY</name>
<comment type="caution">
    <text evidence="1">The sequence shown here is derived from an EMBL/GenBank/DDBJ whole genome shotgun (WGS) entry which is preliminary data.</text>
</comment>
<evidence type="ECO:0000313" key="2">
    <source>
        <dbReference type="Proteomes" id="UP001385951"/>
    </source>
</evidence>
<sequence>MSPDTTSESDHTYQVYLAHDEVSFPYSFTLPKTATVQQLEQMLCAFGNLTDLIQEGKGIFIFKYDMVPSNPERCFRSILPWLCNQSVPENVMESGKQLKEYFPEGSTSELKASDVIHIVAVTRSSEALVRGLSLHFAHCGKFSAQGASHKPNALIIKYFLETYAQRQETIKALYEQVVNVHGKGVVVVRRFLDLTLDD</sequence>
<evidence type="ECO:0000313" key="1">
    <source>
        <dbReference type="EMBL" id="KAK7683257.1"/>
    </source>
</evidence>
<keyword evidence="2" id="KW-1185">Reference proteome</keyword>
<organism evidence="1 2">
    <name type="scientific">Cerrena zonata</name>
    <dbReference type="NCBI Taxonomy" id="2478898"/>
    <lineage>
        <taxon>Eukaryota</taxon>
        <taxon>Fungi</taxon>
        <taxon>Dikarya</taxon>
        <taxon>Basidiomycota</taxon>
        <taxon>Agaricomycotina</taxon>
        <taxon>Agaricomycetes</taxon>
        <taxon>Polyporales</taxon>
        <taxon>Cerrenaceae</taxon>
        <taxon>Cerrena</taxon>
    </lineage>
</organism>